<feature type="region of interest" description="Disordered" evidence="2">
    <location>
        <begin position="401"/>
        <end position="426"/>
    </location>
</feature>
<protein>
    <recommendedName>
        <fullName evidence="3">Spen paralogue and orthologue SPOC C-terminal domain-containing protein</fullName>
    </recommendedName>
</protein>
<feature type="compositionally biased region" description="Basic and acidic residues" evidence="2">
    <location>
        <begin position="1741"/>
        <end position="1750"/>
    </location>
</feature>
<evidence type="ECO:0000313" key="4">
    <source>
        <dbReference type="EMBL" id="PWA31792.1"/>
    </source>
</evidence>
<dbReference type="GO" id="GO:0006351">
    <property type="term" value="P:DNA-templated transcription"/>
    <property type="evidence" value="ECO:0007669"/>
    <property type="project" value="TreeGrafter"/>
</dbReference>
<feature type="region of interest" description="Disordered" evidence="2">
    <location>
        <begin position="241"/>
        <end position="367"/>
    </location>
</feature>
<feature type="region of interest" description="Disordered" evidence="2">
    <location>
        <begin position="1547"/>
        <end position="1613"/>
    </location>
</feature>
<feature type="compositionally biased region" description="Basic and acidic residues" evidence="2">
    <location>
        <begin position="835"/>
        <end position="848"/>
    </location>
</feature>
<feature type="compositionally biased region" description="Basic and acidic residues" evidence="2">
    <location>
        <begin position="2031"/>
        <end position="2050"/>
    </location>
</feature>
<name>A0A315W9W3_GAMAF</name>
<feature type="compositionally biased region" description="Basic residues" evidence="2">
    <location>
        <begin position="632"/>
        <end position="646"/>
    </location>
</feature>
<feature type="compositionally biased region" description="Acidic residues" evidence="2">
    <location>
        <begin position="580"/>
        <end position="601"/>
    </location>
</feature>
<feature type="region of interest" description="Disordered" evidence="2">
    <location>
        <begin position="1169"/>
        <end position="1266"/>
    </location>
</feature>
<sequence length="2309" mass="256999">MLTVAKFVTKGYLVSGPAENIKVDLPDTIQIGGRILPETVWDYVVKLKTSVTKASKMFSIFMPSPCKIVLSELCVIRFHPATEEEEVAYVSLFSYFSSRGRFGVVANISRSIKDVYLVPLGANESVPSILQPFEGPGLEKNRPNLLLGLAIVQKLKRPGSLPQEIEEKKPKVSMSKDPMWIPKPPVLYGSDKLDMFKPYDPETPATSSPPASPSDSSSSGSITIPSLLSSIKATPSVSSIATTESTSVSNSVKNVTPSSGNNNPLQTILKTLFGGKESDPTTSSDGSSPKATESSKKKPVFPKVSGPMVDPIVQQYGQKSKVKRVEQEEEKEDDFDRPYDPEEEYNPAKGYKIFTPQITDSNKTDDSTLSGLVEDDVAYDPEDETIFEVFQSDAVVTKLPIPTQNAETPTLPTPISDSTSTTLKSNPTSVVSTFHTGAVVVSAATLSEQQRMLEELNRQIEEQKRQLKEQEEVLRKQREAVGMFMAHFSVSDTLMSPPTKSLPLGQLSAVQSAVIPTDSKPAEKSDKVNNNTVMEDNSAVKSETVKLDHTNVSDTTNTLTEQMGMKENAKECEKYSSAGEIEDSDVAYDPEDESLFDEIQDDVFKGGSAKTNDASLRTGDSVGNKGDSPNSHHSRRRRSSPKRRSRRERDRRSPSRRSLRRSRSHSRRHRDKDRHRSERERSRHRIRDQSDYPGHHQKDHAASRHSRGLRRSSSSPRRKQSASLSPKRHRGAPLQVIDKTKHRSGPCNISETIKTSIESTPSVVGIKNEPSELKLECNPVENPVKHSVALIQNVKTEILEPSISQCNNQINSSPSQENKLSLQETWFQDKIESKIPLREIDPPLRDSPESPDPEPQFSKPFSTEGDCARTADSEEQNNASATFFKDENDSVAVSCQTTSSLQKGPHIQDSGPGREAVLHSVLSGPSFQSTGNPTANIKDSEHSMTQADLVDKEIGFTGPDRKGLDMQHIMRNTLGPTPSTLNTPTDGSERRVMQQATCLQGSMLNLMKNHNPNVTDSQTIPSVSEITDKMQGKESASFQVINQGVSRPCSSVMQNVVQSASNSESPVLRTQIETQNQFVRSQLSDRPLPGSNDSISAVQHRNPNINDQNVGYYREPLPFVKTDELRLQPKNSDSKSNIMKIDASFGNPQFEGRISHPGTLGSHIRMVNKMGQNPSFSGFRGDQTRSKHTESLSFGERGLGKRESQPIKGDPDFSDGLECGDKPDISNLDWRGPRSFQISQNKGLCPPESPLCSNPPQSDSGDAQKGLNKELTHPVRTGTFTQNDWSTHQFDERVTNLESQGPCKTGIQNFQYGQRNKEQSPDRQTFMHDFRGPRGTCFVGPRTEIRNPELHFTRNDTRQPVCSNMMGKWSENKNPDIEATMHGRREPTGPDFKIQEPEWIGPKSENPIHNSRGPGHPDPVGQRLEQRNWPERRGPDAPGSGIDQRGPNMEGPGNEWRGGGGPNFRGGPETRGLSMEQHRSENRDFRRPGYNKGSLENTGPPGRGGRGPVFRGPGPEGRYLPAQRSEPDKISEHPNFIEQGFENTNVILGGPKIDSRMIGGPDFSRPVNEMRSPAMDARNSDRRGSQEPENWGVGSERKGTYLGRAGPDSTEQGQARIHLGLEGPKPAQGGPHLRGNVTDVACLNLEGSEHRGRSPNLRGSNSDMVRSESNRTGPGVPRTGRIGPPVECPEGPNIRDPWPERVAPNVKQANRSPPRDSQFRCPEQGRTFSDMEGLQPNKNMAHPEEVEHNRNTVGGPGTTRIGPRFCRRPDYEGPVPDKQNPRGPSFREPRPVRPRPGMDGRRSDWREASDCRGQGPREERENTEDLGYDRQNDWGEAEPVQEFPDFEVLESDRRGRNFRPSRLMRTSIRRPGPNARGFAPSRRGGAFEGKWLDRRRPRFQEPEGGESSGDVWDNSSDRGLETFRDHPDEQGKSLNFHDNHSEWTEDGENVKFSVSGDDWDGPGFRHPGPVSDNPDMACPGPNREREEHEWTEPNREDSGTFFRRRGGPCNRRQSWGGVRTRGRGSIQQRHASMDDDWRHQDFEGDIRGHDSGMPWPQRGAKHPNRRPFEMEAPGDPDLRYPETSYRNFNDEGTESDRRVSDFGESCSERHSADMNARADPEGFEHNFRRVRRGPIMRQGPSSAERRGVSPNNSDFRPGRWDSNSEFPESDRRDVDRREREQRHPGQTTSRGRRGPHQASHGPHEGPPAPFNTPLGPGPNREGHSCHDFDSPQNQQAVQSQRHRGALLPTPTDGPLPVSDPVMNSHDASSMKTPQFGSPFNRNRGTSRGRPMDNWFRGRARGPGRGAPAR</sequence>
<feature type="compositionally biased region" description="Low complexity" evidence="2">
    <location>
        <begin position="204"/>
        <end position="223"/>
    </location>
</feature>
<proteinExistence type="predicted"/>
<keyword evidence="5" id="KW-1185">Reference proteome</keyword>
<feature type="region of interest" description="Disordered" evidence="2">
    <location>
        <begin position="192"/>
        <end position="223"/>
    </location>
</feature>
<feature type="compositionally biased region" description="Basic and acidic residues" evidence="2">
    <location>
        <begin position="1198"/>
        <end position="1211"/>
    </location>
</feature>
<feature type="compositionally biased region" description="Basic and acidic residues" evidence="2">
    <location>
        <begin position="2094"/>
        <end position="2127"/>
    </location>
</feature>
<feature type="compositionally biased region" description="Basic and acidic residues" evidence="2">
    <location>
        <begin position="2220"/>
        <end position="2229"/>
    </location>
</feature>
<feature type="compositionally biased region" description="Gly residues" evidence="2">
    <location>
        <begin position="2300"/>
        <end position="2309"/>
    </location>
</feature>
<feature type="compositionally biased region" description="Polar residues" evidence="2">
    <location>
        <begin position="2265"/>
        <end position="2285"/>
    </location>
</feature>
<feature type="compositionally biased region" description="Basic and acidic residues" evidence="2">
    <location>
        <begin position="1915"/>
        <end position="1943"/>
    </location>
</feature>
<gene>
    <name evidence="4" type="ORF">CCH79_00006612</name>
</gene>
<dbReference type="Pfam" id="PF07744">
    <property type="entry name" value="SPOC"/>
    <property type="match status" value="1"/>
</dbReference>
<feature type="compositionally biased region" description="Basic and acidic residues" evidence="2">
    <location>
        <begin position="1982"/>
        <end position="1998"/>
    </location>
</feature>
<dbReference type="GO" id="GO:0005634">
    <property type="term" value="C:nucleus"/>
    <property type="evidence" value="ECO:0007669"/>
    <property type="project" value="TreeGrafter"/>
</dbReference>
<dbReference type="PANTHER" id="PTHR11477">
    <property type="entry name" value="TRANSCRIPTION FACTOR S-II ZINC FINGER DOMAIN-CONTAINING PROTEIN"/>
    <property type="match status" value="1"/>
</dbReference>
<feature type="compositionally biased region" description="Basic and acidic residues" evidence="2">
    <location>
        <begin position="1315"/>
        <end position="1332"/>
    </location>
</feature>
<feature type="compositionally biased region" description="Basic residues" evidence="2">
    <location>
        <begin position="654"/>
        <end position="673"/>
    </location>
</feature>
<evidence type="ECO:0000313" key="5">
    <source>
        <dbReference type="Proteomes" id="UP000250572"/>
    </source>
</evidence>
<feature type="compositionally biased region" description="Basic and acidic residues" evidence="2">
    <location>
        <begin position="1890"/>
        <end position="1901"/>
    </location>
</feature>
<feature type="region of interest" description="Disordered" evidence="2">
    <location>
        <begin position="1367"/>
        <end position="1530"/>
    </location>
</feature>
<dbReference type="PANTHER" id="PTHR11477:SF13">
    <property type="entry name" value="DEATH-INDUCER OBLITERATOR 1"/>
    <property type="match status" value="1"/>
</dbReference>
<feature type="compositionally biased region" description="Basic and acidic residues" evidence="2">
    <location>
        <begin position="1370"/>
        <end position="1396"/>
    </location>
</feature>
<feature type="compositionally biased region" description="Basic residues" evidence="2">
    <location>
        <begin position="703"/>
        <end position="731"/>
    </location>
</feature>
<feature type="region of interest" description="Disordered" evidence="2">
    <location>
        <begin position="563"/>
        <end position="748"/>
    </location>
</feature>
<dbReference type="EMBL" id="NHOQ01000244">
    <property type="protein sequence ID" value="PWA31792.1"/>
    <property type="molecule type" value="Genomic_DNA"/>
</dbReference>
<feature type="compositionally biased region" description="Basic and acidic residues" evidence="2">
    <location>
        <begin position="1785"/>
        <end position="1820"/>
    </location>
</feature>
<feature type="coiled-coil region" evidence="1">
    <location>
        <begin position="443"/>
        <end position="480"/>
    </location>
</feature>
<feature type="region of interest" description="Disordered" evidence="2">
    <location>
        <begin position="1646"/>
        <end position="2309"/>
    </location>
</feature>
<dbReference type="Proteomes" id="UP000250572">
    <property type="component" value="Unassembled WGS sequence"/>
</dbReference>
<feature type="compositionally biased region" description="Polar residues" evidence="2">
    <location>
        <begin position="402"/>
        <end position="426"/>
    </location>
</feature>
<feature type="compositionally biased region" description="Basic and acidic residues" evidence="2">
    <location>
        <begin position="1424"/>
        <end position="1435"/>
    </location>
</feature>
<feature type="compositionally biased region" description="Low complexity" evidence="2">
    <location>
        <begin position="1508"/>
        <end position="1518"/>
    </location>
</feature>
<keyword evidence="1" id="KW-0175">Coiled coil</keyword>
<feature type="compositionally biased region" description="Polar residues" evidence="2">
    <location>
        <begin position="1251"/>
        <end position="1261"/>
    </location>
</feature>
<evidence type="ECO:0000259" key="3">
    <source>
        <dbReference type="Pfam" id="PF07744"/>
    </source>
</evidence>
<evidence type="ECO:0000256" key="1">
    <source>
        <dbReference type="SAM" id="Coils"/>
    </source>
</evidence>
<feature type="compositionally biased region" description="Polar residues" evidence="2">
    <location>
        <begin position="1091"/>
        <end position="1109"/>
    </location>
</feature>
<feature type="region of interest" description="Disordered" evidence="2">
    <location>
        <begin position="835"/>
        <end position="877"/>
    </location>
</feature>
<feature type="region of interest" description="Disordered" evidence="2">
    <location>
        <begin position="1314"/>
        <end position="1342"/>
    </location>
</feature>
<feature type="compositionally biased region" description="Polar residues" evidence="2">
    <location>
        <begin position="260"/>
        <end position="269"/>
    </location>
</feature>
<feature type="compositionally biased region" description="Basic and acidic residues" evidence="2">
    <location>
        <begin position="1476"/>
        <end position="1487"/>
    </location>
</feature>
<feature type="compositionally biased region" description="Basic and acidic residues" evidence="2">
    <location>
        <begin position="674"/>
        <end position="702"/>
    </location>
</feature>
<feature type="region of interest" description="Disordered" evidence="2">
    <location>
        <begin position="1083"/>
        <end position="1110"/>
    </location>
</feature>
<feature type="domain" description="Spen paralogue and orthologue SPOC C-terminal" evidence="3">
    <location>
        <begin position="1"/>
        <end position="151"/>
    </location>
</feature>
<reference evidence="4 5" key="1">
    <citation type="journal article" date="2018" name="G3 (Bethesda)">
        <title>A High-Quality Reference Genome for the Invasive Mosquitofish Gambusia affinis Using a Chicago Library.</title>
        <authorList>
            <person name="Hoffberg S.L."/>
            <person name="Troendle N.J."/>
            <person name="Glenn T.C."/>
            <person name="Mahmud O."/>
            <person name="Louha S."/>
            <person name="Chalopin D."/>
            <person name="Bennetzen J.L."/>
            <person name="Mauricio R."/>
        </authorList>
    </citation>
    <scope>NUCLEOTIDE SEQUENCE [LARGE SCALE GENOMIC DNA]</scope>
    <source>
        <strain evidence="4">NE01/NJP1002.9</strain>
        <tissue evidence="4">Muscle</tissue>
    </source>
</reference>
<evidence type="ECO:0000256" key="2">
    <source>
        <dbReference type="SAM" id="MobiDB-lite"/>
    </source>
</evidence>
<feature type="compositionally biased region" description="Low complexity" evidence="2">
    <location>
        <begin position="242"/>
        <end position="259"/>
    </location>
</feature>
<feature type="compositionally biased region" description="Basic and acidic residues" evidence="2">
    <location>
        <begin position="2168"/>
        <end position="2183"/>
    </location>
</feature>
<dbReference type="InterPro" id="IPR012921">
    <property type="entry name" value="SPOC_C"/>
</dbReference>
<feature type="compositionally biased region" description="Low complexity" evidence="2">
    <location>
        <begin position="280"/>
        <end position="289"/>
    </location>
</feature>
<accession>A0A315W9W3</accession>
<feature type="compositionally biased region" description="Polar residues" evidence="2">
    <location>
        <begin position="2230"/>
        <end position="2239"/>
    </location>
</feature>
<comment type="caution">
    <text evidence="4">The sequence shown here is derived from an EMBL/GenBank/DDBJ whole genome shotgun (WGS) entry which is preliminary data.</text>
</comment>
<dbReference type="STRING" id="33528.ENSGAFP00000020145"/>
<organism evidence="4 5">
    <name type="scientific">Gambusia affinis</name>
    <name type="common">Western mosquitofish</name>
    <name type="synonym">Heterandria affinis</name>
    <dbReference type="NCBI Taxonomy" id="33528"/>
    <lineage>
        <taxon>Eukaryota</taxon>
        <taxon>Metazoa</taxon>
        <taxon>Chordata</taxon>
        <taxon>Craniata</taxon>
        <taxon>Vertebrata</taxon>
        <taxon>Euteleostomi</taxon>
        <taxon>Actinopterygii</taxon>
        <taxon>Neopterygii</taxon>
        <taxon>Teleostei</taxon>
        <taxon>Neoteleostei</taxon>
        <taxon>Acanthomorphata</taxon>
        <taxon>Ovalentaria</taxon>
        <taxon>Atherinomorphae</taxon>
        <taxon>Cyprinodontiformes</taxon>
        <taxon>Poeciliidae</taxon>
        <taxon>Poeciliinae</taxon>
        <taxon>Gambusia</taxon>
    </lineage>
</organism>